<dbReference type="OrthoDB" id="61384at2759"/>
<name>A0A139AWX4_GONPJ</name>
<protein>
    <recommendedName>
        <fullName evidence="3">F-box domain-containing protein</fullName>
    </recommendedName>
</protein>
<gene>
    <name evidence="1" type="ORF">M427DRAFT_51479</name>
</gene>
<sequence>MMDPPEHMESRVVSTPKIALDVFEGVVLYLDRRGLRALACVCRFLKHVATKERAWRKENVPYVGQAYLPAFSATFPAPKGIQINMMPILANNLTGTLPEDCRGYRDMIQQCLLLKNNGVVYLTIDERRVPAGEAHRRSGLHVESPVVRSGDPLAGIKRKQAEKTATKKSRGRIMFNWGFGSVDSVTSLPVDGIYFGSNIAHSSRLYRHVVLNTALVGRDGDLGSVRHLFSGPMDLKAGAIFWMTDKTPHESLPLPGRGMVYRQFFRLVVGPIDVWFSKHNTLNPHGVLPDCQITDIDKFADIRTESKATSSTAT</sequence>
<proteinExistence type="predicted"/>
<evidence type="ECO:0000313" key="2">
    <source>
        <dbReference type="Proteomes" id="UP000070544"/>
    </source>
</evidence>
<reference evidence="1 2" key="1">
    <citation type="journal article" date="2015" name="Genome Biol. Evol.">
        <title>Phylogenomic analyses indicate that early fungi evolved digesting cell walls of algal ancestors of land plants.</title>
        <authorList>
            <person name="Chang Y."/>
            <person name="Wang S."/>
            <person name="Sekimoto S."/>
            <person name="Aerts A.L."/>
            <person name="Choi C."/>
            <person name="Clum A."/>
            <person name="LaButti K.M."/>
            <person name="Lindquist E.A."/>
            <person name="Yee Ngan C."/>
            <person name="Ohm R.A."/>
            <person name="Salamov A.A."/>
            <person name="Grigoriev I.V."/>
            <person name="Spatafora J.W."/>
            <person name="Berbee M.L."/>
        </authorList>
    </citation>
    <scope>NUCLEOTIDE SEQUENCE [LARGE SCALE GENOMIC DNA]</scope>
    <source>
        <strain evidence="1 2">JEL478</strain>
    </source>
</reference>
<organism evidence="1 2">
    <name type="scientific">Gonapodya prolifera (strain JEL478)</name>
    <name type="common">Monoblepharis prolifera</name>
    <dbReference type="NCBI Taxonomy" id="1344416"/>
    <lineage>
        <taxon>Eukaryota</taxon>
        <taxon>Fungi</taxon>
        <taxon>Fungi incertae sedis</taxon>
        <taxon>Chytridiomycota</taxon>
        <taxon>Chytridiomycota incertae sedis</taxon>
        <taxon>Monoblepharidomycetes</taxon>
        <taxon>Monoblepharidales</taxon>
        <taxon>Gonapodyaceae</taxon>
        <taxon>Gonapodya</taxon>
    </lineage>
</organism>
<evidence type="ECO:0000313" key="1">
    <source>
        <dbReference type="EMBL" id="KXS21218.1"/>
    </source>
</evidence>
<dbReference type="InterPro" id="IPR036047">
    <property type="entry name" value="F-box-like_dom_sf"/>
</dbReference>
<dbReference type="AlphaFoldDB" id="A0A139AWX4"/>
<dbReference type="EMBL" id="KQ965733">
    <property type="protein sequence ID" value="KXS21218.1"/>
    <property type="molecule type" value="Genomic_DNA"/>
</dbReference>
<keyword evidence="2" id="KW-1185">Reference proteome</keyword>
<dbReference type="SUPFAM" id="SSF81383">
    <property type="entry name" value="F-box domain"/>
    <property type="match status" value="1"/>
</dbReference>
<dbReference type="Proteomes" id="UP000070544">
    <property type="component" value="Unassembled WGS sequence"/>
</dbReference>
<accession>A0A139AWX4</accession>
<dbReference type="STRING" id="1344416.A0A139AWX4"/>
<evidence type="ECO:0008006" key="3">
    <source>
        <dbReference type="Google" id="ProtNLM"/>
    </source>
</evidence>